<dbReference type="PANTHER" id="PTHR13336">
    <property type="entry name" value="OVARIAN CARCINOMA IMMUNOREACTIVE ANTIGEN"/>
    <property type="match status" value="1"/>
</dbReference>
<evidence type="ECO:0000256" key="2">
    <source>
        <dbReference type="ARBA" id="ARBA00022753"/>
    </source>
</evidence>
<evidence type="ECO:0000256" key="6">
    <source>
        <dbReference type="SAM" id="MobiDB-lite"/>
    </source>
</evidence>
<evidence type="ECO:0000256" key="1">
    <source>
        <dbReference type="ARBA" id="ARBA00004177"/>
    </source>
</evidence>
<dbReference type="GO" id="GO:2000736">
    <property type="term" value="P:regulation of stem cell differentiation"/>
    <property type="evidence" value="ECO:0007669"/>
    <property type="project" value="UniProtKB-UniRule"/>
</dbReference>
<feature type="compositionally biased region" description="Basic and acidic residues" evidence="6">
    <location>
        <begin position="164"/>
        <end position="184"/>
    </location>
</feature>
<feature type="domain" description="OCIA" evidence="7">
    <location>
        <begin position="8"/>
        <end position="93"/>
    </location>
</feature>
<protein>
    <recommendedName>
        <fullName evidence="4 5">OCIA domain-containing protein 1</fullName>
    </recommendedName>
</protein>
<dbReference type="AlphaFoldDB" id="A0A553REX9"/>
<reference evidence="8 9" key="1">
    <citation type="journal article" date="2019" name="Sci. Data">
        <title>Hybrid genome assembly and annotation of Danionella translucida.</title>
        <authorList>
            <person name="Kadobianskyi M."/>
            <person name="Schulze L."/>
            <person name="Schuelke M."/>
            <person name="Judkewitz B."/>
        </authorList>
    </citation>
    <scope>NUCLEOTIDE SEQUENCE [LARGE SCALE GENOMIC DNA]</scope>
    <source>
        <strain evidence="8 9">Bolton</strain>
    </source>
</reference>
<proteinExistence type="inferred from homology"/>
<keyword evidence="2 5" id="KW-0967">Endosome</keyword>
<dbReference type="PANTHER" id="PTHR13336:SF4">
    <property type="entry name" value="OCIA DOMAIN-CONTAINING PROTEIN 1"/>
    <property type="match status" value="1"/>
</dbReference>
<name>A0A553REX9_9TELE</name>
<dbReference type="InterPro" id="IPR040187">
    <property type="entry name" value="OCAD1/2"/>
</dbReference>
<dbReference type="EMBL" id="SRMA01024279">
    <property type="protein sequence ID" value="TRZ00743.1"/>
    <property type="molecule type" value="Genomic_DNA"/>
</dbReference>
<dbReference type="STRING" id="623744.A0A553REX9"/>
<keyword evidence="9" id="KW-1185">Reference proteome</keyword>
<feature type="compositionally biased region" description="Polar residues" evidence="6">
    <location>
        <begin position="185"/>
        <end position="201"/>
    </location>
</feature>
<dbReference type="OrthoDB" id="6513616at2759"/>
<evidence type="ECO:0000256" key="5">
    <source>
        <dbReference type="RuleBase" id="RU369066"/>
    </source>
</evidence>
<organism evidence="8 9">
    <name type="scientific">Danionella cerebrum</name>
    <dbReference type="NCBI Taxonomy" id="2873325"/>
    <lineage>
        <taxon>Eukaryota</taxon>
        <taxon>Metazoa</taxon>
        <taxon>Chordata</taxon>
        <taxon>Craniata</taxon>
        <taxon>Vertebrata</taxon>
        <taxon>Euteleostomi</taxon>
        <taxon>Actinopterygii</taxon>
        <taxon>Neopterygii</taxon>
        <taxon>Teleostei</taxon>
        <taxon>Ostariophysi</taxon>
        <taxon>Cypriniformes</taxon>
        <taxon>Danionidae</taxon>
        <taxon>Danioninae</taxon>
        <taxon>Danionella</taxon>
    </lineage>
</organism>
<comment type="function">
    <text evidence="5">Maintains stem cell potency. Increases STAT3 phosphorylation and controls ERK phosphorylation. May act as a scaffold, increasing STAT3 recruitment onto endosomes.</text>
</comment>
<evidence type="ECO:0000256" key="4">
    <source>
        <dbReference type="ARBA" id="ARBA00040877"/>
    </source>
</evidence>
<comment type="similarity">
    <text evidence="3 5">Belongs to the OCIAD1 family.</text>
</comment>
<comment type="caution">
    <text evidence="8">The sequence shown here is derived from an EMBL/GenBank/DDBJ whole genome shotgun (WGS) entry which is preliminary data.</text>
</comment>
<evidence type="ECO:0000256" key="3">
    <source>
        <dbReference type="ARBA" id="ARBA00037952"/>
    </source>
</evidence>
<feature type="compositionally biased region" description="Low complexity" evidence="6">
    <location>
        <begin position="127"/>
        <end position="139"/>
    </location>
</feature>
<dbReference type="Proteomes" id="UP000316079">
    <property type="component" value="Unassembled WGS sequence"/>
</dbReference>
<comment type="subcellular location">
    <subcellularLocation>
        <location evidence="1 5">Endosome</location>
    </subcellularLocation>
</comment>
<sequence length="218" mass="24160">MNGVYDMGYVPSESERRILKECQEESFYYRSLPFAAVAGGVTQVLLAKGKLSPSPRFGALPKLAFATFVGYFGGKLSYISNCTEKFKKLGNSPIGAALRAAKQPRGQPATAASSSSETYRSYTSDYTYSTPSQSYDPTPFSSGFSDSGPVNIRDDFPSQAPIDDIPKKKTVVYDELRSKNRENYEISQPQRTPPFTKQTEMPSLPKGKKNMYGDTWEE</sequence>
<gene>
    <name evidence="8" type="ORF">DNTS_035700</name>
</gene>
<evidence type="ECO:0000259" key="7">
    <source>
        <dbReference type="Pfam" id="PF07051"/>
    </source>
</evidence>
<dbReference type="InterPro" id="IPR009764">
    <property type="entry name" value="OCIA_dom"/>
</dbReference>
<evidence type="ECO:0000313" key="9">
    <source>
        <dbReference type="Proteomes" id="UP000316079"/>
    </source>
</evidence>
<dbReference type="GO" id="GO:0005768">
    <property type="term" value="C:endosome"/>
    <property type="evidence" value="ECO:0007669"/>
    <property type="project" value="UniProtKB-SubCell"/>
</dbReference>
<accession>A0A553REX9</accession>
<evidence type="ECO:0000313" key="8">
    <source>
        <dbReference type="EMBL" id="TRZ00743.1"/>
    </source>
</evidence>
<comment type="domain">
    <text evidence="5">The OCIA domain is necessary and sufficient for endosomal localization.</text>
</comment>
<feature type="region of interest" description="Disordered" evidence="6">
    <location>
        <begin position="127"/>
        <end position="218"/>
    </location>
</feature>
<comment type="subunit">
    <text evidence="5">Interacts with STAT3.</text>
</comment>
<dbReference type="Pfam" id="PF07051">
    <property type="entry name" value="OCIA"/>
    <property type="match status" value="1"/>
</dbReference>